<protein>
    <submittedName>
        <fullName evidence="1">Uncharacterized protein</fullName>
    </submittedName>
</protein>
<comment type="caution">
    <text evidence="1">The sequence shown here is derived from an EMBL/GenBank/DDBJ whole genome shotgun (WGS) entry which is preliminary data.</text>
</comment>
<name>A0AAV5USM4_9BILA</name>
<reference evidence="1" key="1">
    <citation type="submission" date="2023-10" db="EMBL/GenBank/DDBJ databases">
        <title>Genome assembly of Pristionchus species.</title>
        <authorList>
            <person name="Yoshida K."/>
            <person name="Sommer R.J."/>
        </authorList>
    </citation>
    <scope>NUCLEOTIDE SEQUENCE</scope>
    <source>
        <strain evidence="1">RS5133</strain>
    </source>
</reference>
<gene>
    <name evidence="1" type="ORF">PFISCL1PPCAC_111</name>
</gene>
<accession>A0AAV5USM4</accession>
<organism evidence="1 2">
    <name type="scientific">Pristionchus fissidentatus</name>
    <dbReference type="NCBI Taxonomy" id="1538716"/>
    <lineage>
        <taxon>Eukaryota</taxon>
        <taxon>Metazoa</taxon>
        <taxon>Ecdysozoa</taxon>
        <taxon>Nematoda</taxon>
        <taxon>Chromadorea</taxon>
        <taxon>Rhabditida</taxon>
        <taxon>Rhabditina</taxon>
        <taxon>Diplogasteromorpha</taxon>
        <taxon>Diplogasteroidea</taxon>
        <taxon>Neodiplogasteridae</taxon>
        <taxon>Pristionchus</taxon>
    </lineage>
</organism>
<evidence type="ECO:0000313" key="1">
    <source>
        <dbReference type="EMBL" id="GMT08814.1"/>
    </source>
</evidence>
<feature type="non-terminal residue" evidence="1">
    <location>
        <position position="128"/>
    </location>
</feature>
<evidence type="ECO:0000313" key="2">
    <source>
        <dbReference type="Proteomes" id="UP001432322"/>
    </source>
</evidence>
<dbReference type="EMBL" id="BTSY01000001">
    <property type="protein sequence ID" value="GMT08814.1"/>
    <property type="molecule type" value="Genomic_DNA"/>
</dbReference>
<feature type="non-terminal residue" evidence="1">
    <location>
        <position position="1"/>
    </location>
</feature>
<sequence length="128" mass="14274">RLQRRQLLHLLDARVVLAPQRQSHAHHAHLRLGRKFISFPCVAVLLYVVDANVLEGCRESTTNIALVVLRYALVQDLDHAEYSFPRLLAAHSVRQTVLQNVEELPDGAKVGLGTCGRIVLEGGEHVQT</sequence>
<dbReference type="Proteomes" id="UP001432322">
    <property type="component" value="Unassembled WGS sequence"/>
</dbReference>
<dbReference type="AlphaFoldDB" id="A0AAV5USM4"/>
<proteinExistence type="predicted"/>
<keyword evidence="2" id="KW-1185">Reference proteome</keyword>